<reference evidence="2 3" key="2">
    <citation type="journal article" date="2012" name="Nature">
        <title>Insights into hominid evolution from the gorilla genome sequence.</title>
        <authorList>
            <person name="Scally A."/>
            <person name="Dutheil J.Y."/>
            <person name="Hillier L.W."/>
            <person name="Jordan G.E."/>
            <person name="Goodhead I."/>
            <person name="Herrero J."/>
            <person name="Hobolth A."/>
            <person name="Lappalainen T."/>
            <person name="Mailund T."/>
            <person name="Marques-Bonet T."/>
            <person name="McCarthy S."/>
            <person name="Montgomery S.H."/>
            <person name="Schwalie P.C."/>
            <person name="Tang Y.A."/>
            <person name="Ward M.C."/>
            <person name="Xue Y."/>
            <person name="Yngvadottir B."/>
            <person name="Alkan C."/>
            <person name="Andersen L.N."/>
            <person name="Ayub Q."/>
            <person name="Ball E.V."/>
            <person name="Beal K."/>
            <person name="Bradley B.J."/>
            <person name="Chen Y."/>
            <person name="Clee C.M."/>
            <person name="Fitzgerald S."/>
            <person name="Graves T.A."/>
            <person name="Gu Y."/>
            <person name="Heath P."/>
            <person name="Heger A."/>
            <person name="Karakoc E."/>
            <person name="Kolb-Kokocinski A."/>
            <person name="Laird G.K."/>
            <person name="Lunter G."/>
            <person name="Meader S."/>
            <person name="Mort M."/>
            <person name="Mullikin J.C."/>
            <person name="Munch K."/>
            <person name="O'Connor T.D."/>
            <person name="Phillips A.D."/>
            <person name="Prado-Martinez J."/>
            <person name="Rogers A.S."/>
            <person name="Sajjadian S."/>
            <person name="Schmidt D."/>
            <person name="Shaw K."/>
            <person name="Simpson J.T."/>
            <person name="Stenson P.D."/>
            <person name="Turner D.J."/>
            <person name="Vigilant L."/>
            <person name="Vilella A.J."/>
            <person name="Whitener W."/>
            <person name="Zhu B."/>
            <person name="Cooper D.N."/>
            <person name="de Jong P."/>
            <person name="Dermitzakis E.T."/>
            <person name="Eichler E.E."/>
            <person name="Flicek P."/>
            <person name="Goldman N."/>
            <person name="Mundy N.I."/>
            <person name="Ning Z."/>
            <person name="Odom D.T."/>
            <person name="Ponting C.P."/>
            <person name="Quail M.A."/>
            <person name="Ryder O.A."/>
            <person name="Searle S.M."/>
            <person name="Warren W.C."/>
            <person name="Wilson R.K."/>
            <person name="Schierup M.H."/>
            <person name="Rogers J."/>
            <person name="Tyler-Smith C."/>
            <person name="Durbin R."/>
        </authorList>
    </citation>
    <scope>NUCLEOTIDE SEQUENCE [LARGE SCALE GENOMIC DNA]</scope>
</reference>
<dbReference type="Pfam" id="PF06407">
    <property type="entry name" value="BDV_P40"/>
    <property type="match status" value="1"/>
</dbReference>
<protein>
    <submittedName>
        <fullName evidence="2">Endogenous Bornavirus like nucleoprotein 1</fullName>
    </submittedName>
</protein>
<dbReference type="Gene3D" id="1.10.3040.10">
    <property type="entry name" value="borna disease virus nucleoprotein, domain 1"/>
    <property type="match status" value="1"/>
</dbReference>
<evidence type="ECO:0000313" key="3">
    <source>
        <dbReference type="Proteomes" id="UP000001519"/>
    </source>
</evidence>
<gene>
    <name evidence="2" type="primary">EBLN1</name>
</gene>
<dbReference type="InterPro" id="IPR015969">
    <property type="entry name" value="P40_nucleoprot_sub1_BD-vir"/>
</dbReference>
<dbReference type="Proteomes" id="UP000001519">
    <property type="component" value="Chromosome 10"/>
</dbReference>
<dbReference type="SUPFAM" id="SSF101399">
    <property type="entry name" value="P40 nucleoprotein"/>
    <property type="match status" value="1"/>
</dbReference>
<dbReference type="Ensembl" id="ENSGGOT00000057992.1">
    <property type="protein sequence ID" value="ENSGGOP00000034347.1"/>
    <property type="gene ID" value="ENSGGOG00000039688.1"/>
</dbReference>
<organism evidence="2 3">
    <name type="scientific">Gorilla gorilla gorilla</name>
    <name type="common">Western lowland gorilla</name>
    <dbReference type="NCBI Taxonomy" id="9595"/>
    <lineage>
        <taxon>Eukaryota</taxon>
        <taxon>Metazoa</taxon>
        <taxon>Chordata</taxon>
        <taxon>Craniata</taxon>
        <taxon>Vertebrata</taxon>
        <taxon>Euteleostomi</taxon>
        <taxon>Mammalia</taxon>
        <taxon>Eutheria</taxon>
        <taxon>Euarchontoglires</taxon>
        <taxon>Primates</taxon>
        <taxon>Haplorrhini</taxon>
        <taxon>Catarrhini</taxon>
        <taxon>Hominidae</taxon>
        <taxon>Gorilla</taxon>
    </lineage>
</organism>
<dbReference type="EMBL" id="CABD030069533">
    <property type="status" value="NOT_ANNOTATED_CDS"/>
    <property type="molecule type" value="Genomic_DNA"/>
</dbReference>
<dbReference type="AlphaFoldDB" id="A0A2I2YHS7"/>
<feature type="compositionally biased region" description="Polar residues" evidence="1">
    <location>
        <begin position="1"/>
        <end position="15"/>
    </location>
</feature>
<dbReference type="OMA" id="TAANYWA"/>
<name>A0A2I2YHS7_GORGO</name>
<dbReference type="GeneTree" id="ENSGT00490000044176"/>
<keyword evidence="3" id="KW-1185">Reference proteome</keyword>
<dbReference type="Gene3D" id="1.10.3050.10">
    <property type="entry name" value="borna disease virus nucleoprotein, domain 2"/>
    <property type="match status" value="1"/>
</dbReference>
<feature type="region of interest" description="Disordered" evidence="1">
    <location>
        <begin position="1"/>
        <end position="22"/>
    </location>
</feature>
<dbReference type="InterPro" id="IPR015970">
    <property type="entry name" value="P40_nucleoprot_sub2_BD-vir"/>
</dbReference>
<accession>A0A2I2YHS7</accession>
<reference evidence="2" key="4">
    <citation type="submission" date="2025-09" db="UniProtKB">
        <authorList>
            <consortium name="Ensembl"/>
        </authorList>
    </citation>
    <scope>IDENTIFICATION</scope>
</reference>
<dbReference type="STRING" id="9593.ENSGGOP00000034347"/>
<reference evidence="2" key="3">
    <citation type="submission" date="2025-08" db="UniProtKB">
        <authorList>
            <consortium name="Ensembl"/>
        </authorList>
    </citation>
    <scope>IDENTIFICATION</scope>
</reference>
<dbReference type="CTD" id="340900"/>
<dbReference type="InterPro" id="IPR009441">
    <property type="entry name" value="P40_nucleoprot_BD-vir"/>
</dbReference>
<dbReference type="InParanoid" id="A0A2I2YHS7"/>
<dbReference type="KEGG" id="ggo:101125492"/>
<dbReference type="GeneID" id="101125492"/>
<dbReference type="InterPro" id="IPR036260">
    <property type="entry name" value="P40_nucleoprot_sf_BD-vir"/>
</dbReference>
<evidence type="ECO:0000313" key="2">
    <source>
        <dbReference type="Ensembl" id="ENSGGOP00000034347.1"/>
    </source>
</evidence>
<sequence length="367" mass="40162">MSRPRNNPQTSSPQDSTKDGSSFHYFQGRFELSGKGRQYPADALGPQPGIGDVKDIEKAAKSMLDPAHRSHFYLVTPSLVFLCFIFDGLHKALLRVGVSKRSNIVIGNENKETGTLYASKFEDVLPTFTALEMSSILRQCCDLLIGVAAGSSDPICTNSLQVQRQFKAMMISIGRPLHSESADLLISYNAGPAIDWINSRPWVGGLMFTSLFGEFESPACELLDQVKVVASKAQMTTSYTVRMFLDQCVDGSTALPAVVSEIPVFEQKKALAKKVLGDFFEFGGVLRHPVIGVLSPQMFPNLATAANYWAKRRNSTFSGFEALDFIPGSTITFPVLQMASAQKISRGSDMDPYTLNILHGYGISGFE</sequence>
<proteinExistence type="predicted"/>
<reference evidence="3" key="1">
    <citation type="submission" date="2011-05" db="EMBL/GenBank/DDBJ databases">
        <title>Insights into the evolution of the great apes provided by the gorilla genome.</title>
        <authorList>
            <person name="Scally A."/>
        </authorList>
    </citation>
    <scope>NUCLEOTIDE SEQUENCE [LARGE SCALE GENOMIC DNA]</scope>
</reference>
<evidence type="ECO:0000256" key="1">
    <source>
        <dbReference type="SAM" id="MobiDB-lite"/>
    </source>
</evidence>